<name>A0A239YNY4_9STAP</name>
<dbReference type="EMBL" id="LT906462">
    <property type="protein sequence ID" value="SNV60921.1"/>
    <property type="molecule type" value="Genomic_DNA"/>
</dbReference>
<evidence type="ECO:0000313" key="1">
    <source>
        <dbReference type="EMBL" id="SNV60921.1"/>
    </source>
</evidence>
<sequence>MPESNIENYSSKAKELLNLKIITKEEYDERIKDYTDYTNSEGKYARKH</sequence>
<protein>
    <recommendedName>
        <fullName evidence="3">SHOCT domain-containing protein</fullName>
    </recommendedName>
</protein>
<dbReference type="KEGG" id="sste:SAMEA4384403_0709"/>
<evidence type="ECO:0008006" key="3">
    <source>
        <dbReference type="Google" id="ProtNLM"/>
    </source>
</evidence>
<dbReference type="RefSeq" id="WP_169711987.1">
    <property type="nucleotide sequence ID" value="NZ_BMDM01000006.1"/>
</dbReference>
<accession>A0A239YNY4</accession>
<proteinExistence type="predicted"/>
<gene>
    <name evidence="1" type="ORF">SAMEA4384403_00709</name>
</gene>
<dbReference type="Proteomes" id="UP000242084">
    <property type="component" value="Chromosome 1"/>
</dbReference>
<organism evidence="1 2">
    <name type="scientific">Mammaliicoccus stepanovicii</name>
    <dbReference type="NCBI Taxonomy" id="643214"/>
    <lineage>
        <taxon>Bacteria</taxon>
        <taxon>Bacillati</taxon>
        <taxon>Bacillota</taxon>
        <taxon>Bacilli</taxon>
        <taxon>Bacillales</taxon>
        <taxon>Staphylococcaceae</taxon>
        <taxon>Mammaliicoccus</taxon>
    </lineage>
</organism>
<dbReference type="AlphaFoldDB" id="A0A239YNY4"/>
<evidence type="ECO:0000313" key="2">
    <source>
        <dbReference type="Proteomes" id="UP000242084"/>
    </source>
</evidence>
<reference evidence="1 2" key="1">
    <citation type="submission" date="2017-06" db="EMBL/GenBank/DDBJ databases">
        <authorList>
            <consortium name="Pathogen Informatics"/>
        </authorList>
    </citation>
    <scope>NUCLEOTIDE SEQUENCE [LARGE SCALE GENOMIC DNA]</scope>
    <source>
        <strain evidence="1 2">NCTC13839</strain>
    </source>
</reference>
<keyword evidence="2" id="KW-1185">Reference proteome</keyword>